<protein>
    <submittedName>
        <fullName evidence="3">Ras-associating domain-containing protein</fullName>
    </submittedName>
</protein>
<dbReference type="PANTHER" id="PTHR46467">
    <property type="entry name" value="TETHER CONTAINING UBX DOMAIN FOR GLUT4"/>
    <property type="match status" value="1"/>
</dbReference>
<evidence type="ECO:0000313" key="3">
    <source>
        <dbReference type="WBParaSite" id="SPAL_0000864700.1"/>
    </source>
</evidence>
<dbReference type="WBParaSite" id="SPAL_0000864700.1">
    <property type="protein sequence ID" value="SPAL_0000864700.1"/>
    <property type="gene ID" value="SPAL_0000864700"/>
</dbReference>
<keyword evidence="2" id="KW-1185">Reference proteome</keyword>
<dbReference type="STRING" id="174720.A0A0N5BS01"/>
<dbReference type="AlphaFoldDB" id="A0A0N5BS01"/>
<dbReference type="GO" id="GO:0006886">
    <property type="term" value="P:intracellular protein transport"/>
    <property type="evidence" value="ECO:0007669"/>
    <property type="project" value="TreeGrafter"/>
</dbReference>
<dbReference type="GO" id="GO:0042593">
    <property type="term" value="P:glucose homeostasis"/>
    <property type="evidence" value="ECO:0007669"/>
    <property type="project" value="TreeGrafter"/>
</dbReference>
<dbReference type="GO" id="GO:0005634">
    <property type="term" value="C:nucleus"/>
    <property type="evidence" value="ECO:0007669"/>
    <property type="project" value="TreeGrafter"/>
</dbReference>
<evidence type="ECO:0000313" key="2">
    <source>
        <dbReference type="Proteomes" id="UP000046392"/>
    </source>
</evidence>
<sequence length="311" mass="34764">MSNIPPKSSSRLERLNSLLNTVDASLASGNQDTLVDNIIDDGGRIRLDVVSQKESRNNSSSSQKNGQSDDKGICERKPVIFKKCHIPPPTIDASEEDFEMTPQDAKRLQHDLTEAANKDANRAFVFKSYVHGKNKQLKMNAYAHCVVRFELNSDYVLQLCFLSKEKSKVVYDEFHSLLKNPQSKFDLSLVITSVIERSTTKDLIDVDIAPASTLRFKNKNFSFNSDDIMSHFKSDLVSLVSDEEATNICNNWLRCNSIFTPFAPTINPRPTAGMSVGSKEQVSSNNSRGNTQSSNNQSVTGRFLKFLGKKK</sequence>
<dbReference type="Proteomes" id="UP000046392">
    <property type="component" value="Unplaced"/>
</dbReference>
<reference evidence="3" key="1">
    <citation type="submission" date="2017-02" db="UniProtKB">
        <authorList>
            <consortium name="WormBaseParasite"/>
        </authorList>
    </citation>
    <scope>IDENTIFICATION</scope>
</reference>
<accession>A0A0N5BS01</accession>
<dbReference type="PANTHER" id="PTHR46467:SF1">
    <property type="entry name" value="TETHER CONTAINING UBX DOMAIN FOR GLUT4"/>
    <property type="match status" value="1"/>
</dbReference>
<feature type="region of interest" description="Disordered" evidence="1">
    <location>
        <begin position="269"/>
        <end position="297"/>
    </location>
</feature>
<organism evidence="2 3">
    <name type="scientific">Strongyloides papillosus</name>
    <name type="common">Intestinal threadworm</name>
    <dbReference type="NCBI Taxonomy" id="174720"/>
    <lineage>
        <taxon>Eukaryota</taxon>
        <taxon>Metazoa</taxon>
        <taxon>Ecdysozoa</taxon>
        <taxon>Nematoda</taxon>
        <taxon>Chromadorea</taxon>
        <taxon>Rhabditida</taxon>
        <taxon>Tylenchina</taxon>
        <taxon>Panagrolaimomorpha</taxon>
        <taxon>Strongyloidoidea</taxon>
        <taxon>Strongyloididae</taxon>
        <taxon>Strongyloides</taxon>
    </lineage>
</organism>
<feature type="compositionally biased region" description="Polar residues" evidence="1">
    <location>
        <begin position="278"/>
        <end position="297"/>
    </location>
</feature>
<feature type="region of interest" description="Disordered" evidence="1">
    <location>
        <begin position="50"/>
        <end position="72"/>
    </location>
</feature>
<name>A0A0N5BS01_STREA</name>
<evidence type="ECO:0000256" key="1">
    <source>
        <dbReference type="SAM" id="MobiDB-lite"/>
    </source>
</evidence>
<dbReference type="GO" id="GO:0005737">
    <property type="term" value="C:cytoplasm"/>
    <property type="evidence" value="ECO:0007669"/>
    <property type="project" value="TreeGrafter"/>
</dbReference>
<feature type="compositionally biased region" description="Low complexity" evidence="1">
    <location>
        <begin position="57"/>
        <end position="66"/>
    </location>
</feature>
<proteinExistence type="predicted"/>
<dbReference type="GO" id="GO:0012506">
    <property type="term" value="C:vesicle membrane"/>
    <property type="evidence" value="ECO:0007669"/>
    <property type="project" value="TreeGrafter"/>
</dbReference>